<keyword evidence="4 12" id="KW-0597">Phosphoprotein</keyword>
<dbReference type="SMART" id="SM00091">
    <property type="entry name" value="PAS"/>
    <property type="match status" value="2"/>
</dbReference>
<sequence length="994" mass="112556">MSKFVFSYLGNANALHTQVKIILFMFMMLLGLGLPLFLAGYFTIDKVTYSTSEKLFFKDIDVIQEKIADAYKVLADAGVSGLDFYVTTAKDRLLAALANDETRQGKLYIFDSKTRNVILGDETLVFTDAQFDEMLGSKRGVLKHITNHKTRYTFYTFFTVVPEWQWVVMLSIPETTLFAERYHYLYVVIVTSVIALLTLLLLSYLFTRRISHKLQTTLVTLRKVEKGDITARISDLSNDEVGIIQQGINHMLDKISQATADLKVSQERFDLAMTGTSDGLWDLDLCTNQVYYSPRWKAMLGYEAEEINDTLDDFKRLTHPDDVEMINRVIEDYLAGKLPNYEVTLRMLHKERGYIWILTRGIALRNEEGVPYRFIGTHVDLTTQKQAEEKLREQQEFLRVVIDNIPQYLFWKDKQGKYLGCNQNFTIRSGFQESAQIVGLDDSAMPWKEQAHKTIDREKFVLVNDTALNIIDTYTSPEGVLGYFDINYIPLHDTSNGIFGVLGMVEDITERKVAEIQLSEAKEAAEMANRAKSTFLANMSHELRTPLNGILGYAQILGRDRRLTEDQLEGVRVVQRSGEYLLTLINDILDLSKIEADRAELYLLDFHFSSFITDIVELFEVRAHQKGISFVYEPMTALPQGIRGDEKRLRQIVINLLGNAVKFTRHGGVTLKVSYDANAERMLFCVEDTGTGIDAESLEKIFLPFHQVGDIANKAEGTGLGLSITKRLVELMDGTLSVESTFGKGSTFMVSISLPTSDLVKPKEIEQPMIVGFEGAPRRILVIDDREENRSVLRRLLTALGFIVVEACNGKEGLAQMAVQTPDIVLTDLVMPVMDGFEFTRQIRKQFPLESLPVIAVSASVFEHEQQASLDNGCTAFLPKPIRADDLFACLQQYLNLVWIYEQSYNNINAKPNEHVNTEANNGNVGLVELSVADAENLHELVLQGDIQGIIDYADTLLSESPHLKPFMDQVKRLAKEFEDEEILTMIEPFLQPA</sequence>
<dbReference type="FunFam" id="1.10.287.130:FF:000038">
    <property type="entry name" value="Sensory transduction histidine kinase"/>
    <property type="match status" value="1"/>
</dbReference>
<dbReference type="GO" id="GO:0009927">
    <property type="term" value="F:histidine phosphotransfer kinase activity"/>
    <property type="evidence" value="ECO:0007669"/>
    <property type="project" value="TreeGrafter"/>
</dbReference>
<evidence type="ECO:0000259" key="14">
    <source>
        <dbReference type="PROSITE" id="PS50109"/>
    </source>
</evidence>
<evidence type="ECO:0000313" key="19">
    <source>
        <dbReference type="EMBL" id="AUI68022.1"/>
    </source>
</evidence>
<dbReference type="Pfam" id="PF02518">
    <property type="entry name" value="HATPase_c"/>
    <property type="match status" value="1"/>
</dbReference>
<evidence type="ECO:0000256" key="10">
    <source>
        <dbReference type="ARBA" id="ARBA00023136"/>
    </source>
</evidence>
<dbReference type="GO" id="GO:0000155">
    <property type="term" value="F:phosphorelay sensor kinase activity"/>
    <property type="evidence" value="ECO:0007669"/>
    <property type="project" value="InterPro"/>
</dbReference>
<keyword evidence="11" id="KW-0131">Cell cycle</keyword>
<dbReference type="SUPFAM" id="SSF47384">
    <property type="entry name" value="Homodimeric domain of signal transducing histidine kinase"/>
    <property type="match status" value="1"/>
</dbReference>
<organism evidence="19 20">
    <name type="scientific">Beggiatoa leptomitoformis</name>
    <dbReference type="NCBI Taxonomy" id="288004"/>
    <lineage>
        <taxon>Bacteria</taxon>
        <taxon>Pseudomonadati</taxon>
        <taxon>Pseudomonadota</taxon>
        <taxon>Gammaproteobacteria</taxon>
        <taxon>Thiotrichales</taxon>
        <taxon>Thiotrichaceae</taxon>
        <taxon>Beggiatoa</taxon>
    </lineage>
</organism>
<dbReference type="SUPFAM" id="SSF55874">
    <property type="entry name" value="ATPase domain of HSP90 chaperone/DNA topoisomerase II/histidine kinase"/>
    <property type="match status" value="1"/>
</dbReference>
<reference evidence="20" key="1">
    <citation type="submission" date="2016-12" db="EMBL/GenBank/DDBJ databases">
        <title>Complete Genome Sequence of Beggiatoa leptomitiformis D-401.</title>
        <authorList>
            <person name="Fomenkov A."/>
            <person name="Vincze T."/>
            <person name="Grabovich M."/>
            <person name="Anton B.P."/>
            <person name="Dubinina G."/>
            <person name="Orlova M."/>
            <person name="Belousova E."/>
            <person name="Roberts R.J."/>
        </authorList>
    </citation>
    <scope>NUCLEOTIDE SEQUENCE [LARGE SCALE GENOMIC DNA]</scope>
    <source>
        <strain evidence="20">D-401</strain>
    </source>
</reference>
<dbReference type="NCBIfam" id="TIGR00229">
    <property type="entry name" value="sensory_box"/>
    <property type="match status" value="1"/>
</dbReference>
<dbReference type="InterPro" id="IPR001789">
    <property type="entry name" value="Sig_transdc_resp-reg_receiver"/>
</dbReference>
<dbReference type="Gene3D" id="3.30.565.10">
    <property type="entry name" value="Histidine kinase-like ATPase, C-terminal domain"/>
    <property type="match status" value="1"/>
</dbReference>
<dbReference type="InterPro" id="IPR035965">
    <property type="entry name" value="PAS-like_dom_sf"/>
</dbReference>
<dbReference type="Pfam" id="PF00072">
    <property type="entry name" value="Response_reg"/>
    <property type="match status" value="1"/>
</dbReference>
<dbReference type="CDD" id="cd00082">
    <property type="entry name" value="HisKA"/>
    <property type="match status" value="1"/>
</dbReference>
<keyword evidence="10 13" id="KW-0472">Membrane</keyword>
<evidence type="ECO:0000256" key="9">
    <source>
        <dbReference type="ARBA" id="ARBA00023012"/>
    </source>
</evidence>
<dbReference type="SMART" id="SM00388">
    <property type="entry name" value="HisKA"/>
    <property type="match status" value="1"/>
</dbReference>
<dbReference type="AlphaFoldDB" id="A0A2N9YC56"/>
<evidence type="ECO:0000256" key="8">
    <source>
        <dbReference type="ARBA" id="ARBA00022840"/>
    </source>
</evidence>
<dbReference type="SUPFAM" id="SSF52172">
    <property type="entry name" value="CheY-like"/>
    <property type="match status" value="1"/>
</dbReference>
<dbReference type="InterPro" id="IPR003661">
    <property type="entry name" value="HisK_dim/P_dom"/>
</dbReference>
<keyword evidence="5" id="KW-0808">Transferase</keyword>
<evidence type="ECO:0000256" key="1">
    <source>
        <dbReference type="ARBA" id="ARBA00000085"/>
    </source>
</evidence>
<dbReference type="Pfam" id="PF08447">
    <property type="entry name" value="PAS_3"/>
    <property type="match status" value="1"/>
</dbReference>
<feature type="domain" description="PAS" evidence="16">
    <location>
        <begin position="265"/>
        <end position="337"/>
    </location>
</feature>
<feature type="transmembrane region" description="Helical" evidence="13">
    <location>
        <begin position="184"/>
        <end position="206"/>
    </location>
</feature>
<dbReference type="InterPro" id="IPR004358">
    <property type="entry name" value="Sig_transdc_His_kin-like_C"/>
</dbReference>
<dbReference type="PROSITE" id="PS50112">
    <property type="entry name" value="PAS"/>
    <property type="match status" value="1"/>
</dbReference>
<proteinExistence type="predicted"/>
<dbReference type="InterPro" id="IPR011006">
    <property type="entry name" value="CheY-like_superfamily"/>
</dbReference>
<comment type="subcellular location">
    <subcellularLocation>
        <location evidence="2">Membrane</location>
    </subcellularLocation>
</comment>
<dbReference type="Pfam" id="PF00672">
    <property type="entry name" value="HAMP"/>
    <property type="match status" value="1"/>
</dbReference>
<dbReference type="PROSITE" id="PS50113">
    <property type="entry name" value="PAC"/>
    <property type="match status" value="2"/>
</dbReference>
<keyword evidence="6" id="KW-0547">Nucleotide-binding</keyword>
<evidence type="ECO:0000259" key="15">
    <source>
        <dbReference type="PROSITE" id="PS50110"/>
    </source>
</evidence>
<evidence type="ECO:0000256" key="3">
    <source>
        <dbReference type="ARBA" id="ARBA00012438"/>
    </source>
</evidence>
<evidence type="ECO:0000256" key="2">
    <source>
        <dbReference type="ARBA" id="ARBA00004370"/>
    </source>
</evidence>
<protein>
    <recommendedName>
        <fullName evidence="3">histidine kinase</fullName>
        <ecNumber evidence="3">2.7.13.3</ecNumber>
    </recommendedName>
</protein>
<dbReference type="InterPro" id="IPR036097">
    <property type="entry name" value="HisK_dim/P_sf"/>
</dbReference>
<dbReference type="InterPro" id="IPR000700">
    <property type="entry name" value="PAS-assoc_C"/>
</dbReference>
<dbReference type="PROSITE" id="PS50109">
    <property type="entry name" value="HIS_KIN"/>
    <property type="match status" value="1"/>
</dbReference>
<evidence type="ECO:0000259" key="18">
    <source>
        <dbReference type="PROSITE" id="PS50885"/>
    </source>
</evidence>
<evidence type="ECO:0000259" key="16">
    <source>
        <dbReference type="PROSITE" id="PS50112"/>
    </source>
</evidence>
<dbReference type="PROSITE" id="PS50885">
    <property type="entry name" value="HAMP"/>
    <property type="match status" value="1"/>
</dbReference>
<dbReference type="SMART" id="SM00387">
    <property type="entry name" value="HATPase_c"/>
    <property type="match status" value="1"/>
</dbReference>
<dbReference type="Pfam" id="PF00512">
    <property type="entry name" value="HisKA"/>
    <property type="match status" value="1"/>
</dbReference>
<dbReference type="CDD" id="cd00130">
    <property type="entry name" value="PAS"/>
    <property type="match status" value="1"/>
</dbReference>
<dbReference type="PANTHER" id="PTHR43047">
    <property type="entry name" value="TWO-COMPONENT HISTIDINE PROTEIN KINASE"/>
    <property type="match status" value="1"/>
</dbReference>
<evidence type="ECO:0000313" key="20">
    <source>
        <dbReference type="Proteomes" id="UP000234271"/>
    </source>
</evidence>
<name>A0A2N9YC56_9GAMM</name>
<evidence type="ECO:0000256" key="7">
    <source>
        <dbReference type="ARBA" id="ARBA00022777"/>
    </source>
</evidence>
<feature type="domain" description="PAC" evidence="17">
    <location>
        <begin position="464"/>
        <end position="520"/>
    </location>
</feature>
<dbReference type="Gene3D" id="3.40.50.2300">
    <property type="match status" value="1"/>
</dbReference>
<dbReference type="InterPro" id="IPR003594">
    <property type="entry name" value="HATPase_dom"/>
</dbReference>
<feature type="domain" description="Response regulatory" evidence="15">
    <location>
        <begin position="779"/>
        <end position="895"/>
    </location>
</feature>
<dbReference type="Gene3D" id="3.30.450.20">
    <property type="entry name" value="PAS domain"/>
    <property type="match status" value="2"/>
</dbReference>
<dbReference type="InterPro" id="IPR013656">
    <property type="entry name" value="PAS_4"/>
</dbReference>
<dbReference type="CDD" id="cd06225">
    <property type="entry name" value="HAMP"/>
    <property type="match status" value="1"/>
</dbReference>
<dbReference type="InterPro" id="IPR036890">
    <property type="entry name" value="HATPase_C_sf"/>
</dbReference>
<gene>
    <name evidence="19" type="ORF">BLE401_04435</name>
</gene>
<evidence type="ECO:0000256" key="11">
    <source>
        <dbReference type="ARBA" id="ARBA00023306"/>
    </source>
</evidence>
<dbReference type="SMART" id="SM00086">
    <property type="entry name" value="PAC"/>
    <property type="match status" value="2"/>
</dbReference>
<dbReference type="OrthoDB" id="9792854at2"/>
<dbReference type="RefSeq" id="WP_062148034.1">
    <property type="nucleotide sequence ID" value="NZ_CP012373.2"/>
</dbReference>
<dbReference type="PROSITE" id="PS50110">
    <property type="entry name" value="RESPONSE_REGULATORY"/>
    <property type="match status" value="1"/>
</dbReference>
<accession>A0A2N9YC56</accession>
<keyword evidence="13" id="KW-0812">Transmembrane</keyword>
<feature type="transmembrane region" description="Helical" evidence="13">
    <location>
        <begin position="20"/>
        <end position="44"/>
    </location>
</feature>
<dbReference type="SMART" id="SM00448">
    <property type="entry name" value="REC"/>
    <property type="match status" value="1"/>
</dbReference>
<dbReference type="InterPro" id="IPR000014">
    <property type="entry name" value="PAS"/>
</dbReference>
<keyword evidence="7" id="KW-0418">Kinase</keyword>
<dbReference type="Gene3D" id="6.10.340.10">
    <property type="match status" value="1"/>
</dbReference>
<dbReference type="InterPro" id="IPR001610">
    <property type="entry name" value="PAC"/>
</dbReference>
<evidence type="ECO:0000256" key="13">
    <source>
        <dbReference type="SAM" id="Phobius"/>
    </source>
</evidence>
<feature type="domain" description="HAMP" evidence="18">
    <location>
        <begin position="208"/>
        <end position="260"/>
    </location>
</feature>
<evidence type="ECO:0000256" key="5">
    <source>
        <dbReference type="ARBA" id="ARBA00022679"/>
    </source>
</evidence>
<dbReference type="InterPro" id="IPR013655">
    <property type="entry name" value="PAS_fold_3"/>
</dbReference>
<dbReference type="PRINTS" id="PR00344">
    <property type="entry name" value="BCTRLSENSOR"/>
</dbReference>
<dbReference type="SUPFAM" id="SSF55785">
    <property type="entry name" value="PYP-like sensor domain (PAS domain)"/>
    <property type="match status" value="2"/>
</dbReference>
<feature type="modified residue" description="4-aspartylphosphate" evidence="12">
    <location>
        <position position="828"/>
    </location>
</feature>
<feature type="domain" description="Histidine kinase" evidence="14">
    <location>
        <begin position="538"/>
        <end position="756"/>
    </location>
</feature>
<keyword evidence="20" id="KW-1185">Reference proteome</keyword>
<dbReference type="Gene3D" id="1.10.287.130">
    <property type="match status" value="1"/>
</dbReference>
<dbReference type="Pfam" id="PF08448">
    <property type="entry name" value="PAS_4"/>
    <property type="match status" value="1"/>
</dbReference>
<comment type="catalytic activity">
    <reaction evidence="1">
        <text>ATP + protein L-histidine = ADP + protein N-phospho-L-histidine.</text>
        <dbReference type="EC" id="2.7.13.3"/>
    </reaction>
</comment>
<dbReference type="InterPro" id="IPR005467">
    <property type="entry name" value="His_kinase_dom"/>
</dbReference>
<dbReference type="PANTHER" id="PTHR43047:SF72">
    <property type="entry name" value="OSMOSENSING HISTIDINE PROTEIN KINASE SLN1"/>
    <property type="match status" value="1"/>
</dbReference>
<dbReference type="Proteomes" id="UP000234271">
    <property type="component" value="Chromosome"/>
</dbReference>
<dbReference type="CDD" id="cd16922">
    <property type="entry name" value="HATPase_EvgS-ArcB-TorS-like"/>
    <property type="match status" value="1"/>
</dbReference>
<dbReference type="FunFam" id="3.30.565.10:FF:000010">
    <property type="entry name" value="Sensor histidine kinase RcsC"/>
    <property type="match status" value="1"/>
</dbReference>
<keyword evidence="9" id="KW-0902">Two-component regulatory system</keyword>
<dbReference type="EMBL" id="CP018889">
    <property type="protein sequence ID" value="AUI68022.1"/>
    <property type="molecule type" value="Genomic_DNA"/>
</dbReference>
<dbReference type="InterPro" id="IPR003660">
    <property type="entry name" value="HAMP_dom"/>
</dbReference>
<dbReference type="GO" id="GO:0005886">
    <property type="term" value="C:plasma membrane"/>
    <property type="evidence" value="ECO:0007669"/>
    <property type="project" value="TreeGrafter"/>
</dbReference>
<evidence type="ECO:0000256" key="6">
    <source>
        <dbReference type="ARBA" id="ARBA00022741"/>
    </source>
</evidence>
<dbReference type="GO" id="GO:0005524">
    <property type="term" value="F:ATP binding"/>
    <property type="evidence" value="ECO:0007669"/>
    <property type="project" value="UniProtKB-KW"/>
</dbReference>
<evidence type="ECO:0000259" key="17">
    <source>
        <dbReference type="PROSITE" id="PS50113"/>
    </source>
</evidence>
<dbReference type="EC" id="2.7.13.3" evidence="3"/>
<keyword evidence="8" id="KW-0067">ATP-binding</keyword>
<dbReference type="CDD" id="cd17546">
    <property type="entry name" value="REC_hyHK_CKI1_RcsC-like"/>
    <property type="match status" value="1"/>
</dbReference>
<feature type="domain" description="PAC" evidence="17">
    <location>
        <begin position="341"/>
        <end position="393"/>
    </location>
</feature>
<evidence type="ECO:0000256" key="4">
    <source>
        <dbReference type="ARBA" id="ARBA00022553"/>
    </source>
</evidence>
<keyword evidence="13" id="KW-1133">Transmembrane helix</keyword>
<dbReference type="SMART" id="SM00304">
    <property type="entry name" value="HAMP"/>
    <property type="match status" value="1"/>
</dbReference>
<evidence type="ECO:0000256" key="12">
    <source>
        <dbReference type="PROSITE-ProRule" id="PRU00169"/>
    </source>
</evidence>